<dbReference type="Proteomes" id="UP000242525">
    <property type="component" value="Unassembled WGS sequence"/>
</dbReference>
<dbReference type="InterPro" id="IPR018731">
    <property type="entry name" value="Atg13_N"/>
</dbReference>
<reference evidence="5" key="1">
    <citation type="submission" date="2014-03" db="EMBL/GenBank/DDBJ databases">
        <authorList>
            <person name="Casaregola S."/>
        </authorList>
    </citation>
    <scope>NUCLEOTIDE SEQUENCE [LARGE SCALE GENOMIC DNA]</scope>
    <source>
        <strain evidence="5">CLIB 918</strain>
    </source>
</reference>
<dbReference type="Pfam" id="PF10033">
    <property type="entry name" value="ATG13"/>
    <property type="match status" value="1"/>
</dbReference>
<name>A0A0J9XG64_GEOCN</name>
<dbReference type="Gene3D" id="3.30.900.10">
    <property type="entry name" value="HORMA domain"/>
    <property type="match status" value="1"/>
</dbReference>
<keyword evidence="6" id="KW-1185">Reference proteome</keyword>
<dbReference type="AlphaFoldDB" id="A0A0J9XG64"/>
<proteinExistence type="inferred from homology"/>
<dbReference type="EMBL" id="CCBN010000014">
    <property type="protein sequence ID" value="CDO56267.1"/>
    <property type="molecule type" value="Genomic_DNA"/>
</dbReference>
<dbReference type="GO" id="GO:0006914">
    <property type="term" value="P:autophagy"/>
    <property type="evidence" value="ECO:0007669"/>
    <property type="project" value="UniProtKB-KW"/>
</dbReference>
<evidence type="ECO:0000256" key="3">
    <source>
        <dbReference type="RuleBase" id="RU361214"/>
    </source>
</evidence>
<comment type="caution">
    <text evidence="5">The sequence shown here is derived from an EMBL/GenBank/DDBJ whole genome shotgun (WGS) entry which is preliminary data.</text>
</comment>
<organism evidence="5 6">
    <name type="scientific">Geotrichum candidum</name>
    <name type="common">Oospora lactis</name>
    <name type="synonym">Dipodascus geotrichum</name>
    <dbReference type="NCBI Taxonomy" id="1173061"/>
    <lineage>
        <taxon>Eukaryota</taxon>
        <taxon>Fungi</taxon>
        <taxon>Dikarya</taxon>
        <taxon>Ascomycota</taxon>
        <taxon>Saccharomycotina</taxon>
        <taxon>Dipodascomycetes</taxon>
        <taxon>Dipodascales</taxon>
        <taxon>Dipodascaceae</taxon>
        <taxon>Geotrichum</taxon>
    </lineage>
</organism>
<dbReference type="InterPro" id="IPR036570">
    <property type="entry name" value="HORMA_dom_sf"/>
</dbReference>
<comment type="similarity">
    <text evidence="1 3">Belongs to the ATG13 family. Fungi subfamily.</text>
</comment>
<evidence type="ECO:0000256" key="2">
    <source>
        <dbReference type="ARBA" id="ARBA00013801"/>
    </source>
</evidence>
<dbReference type="GO" id="GO:1990316">
    <property type="term" value="C:Atg1/ULK1 kinase complex"/>
    <property type="evidence" value="ECO:0007669"/>
    <property type="project" value="InterPro"/>
</dbReference>
<evidence type="ECO:0000313" key="5">
    <source>
        <dbReference type="EMBL" id="CDO56267.1"/>
    </source>
</evidence>
<evidence type="ECO:0000259" key="4">
    <source>
        <dbReference type="Pfam" id="PF10033"/>
    </source>
</evidence>
<sequence length="443" mass="50129">MSVDNDFIALADLEWPEFVNNLLIEISTVITNSRDQRHLLANEVYCLIQQVLAQYNTDEIGNRNRPFKTSIIAETILTVDPNPRNRPQVFYAGKNIFNTCTSPDLSAIVLEKWNIIFKPVVDYSKLKNECLRKIPQHVLDKKNRYINGLALLANQLPAVKLKSRLKVGTNTFSNIEGPDIKCLLYAKGDPLSVHPKRIPLKHGITAPEDISEFGSYVSHVFETPIGSIEIRVRFRHNCNFQIVESNPYAKLPLMKHHILNSTDFVIVSLATRAKSESKLYESGNTKLTHQTNITKLPCSESTTQLIPSCQSSHGNTTNDHLLNYSTTVEHAHTKCETSISKSTKKYHSSFKNRETSHKIPPSPQRLETYNNPFLSQSMFRLHRDDDKDLTTFINKVSSAMLKSQQTNPSNSIESSTSDIIERSFKLLDSYGSLAASEVFDFSK</sequence>
<keyword evidence="3" id="KW-0072">Autophagy</keyword>
<protein>
    <recommendedName>
        <fullName evidence="2 3">Autophagy-related protein 13</fullName>
    </recommendedName>
</protein>
<gene>
    <name evidence="5" type="ORF">BN980_GECA14s01896g</name>
</gene>
<evidence type="ECO:0000256" key="1">
    <source>
        <dbReference type="ARBA" id="ARBA00005246"/>
    </source>
</evidence>
<feature type="domain" description="Autophagy-related protein 13 N-terminal" evidence="4">
    <location>
        <begin position="50"/>
        <end position="240"/>
    </location>
</feature>
<accession>A0A0J9XG64</accession>
<evidence type="ECO:0000313" key="6">
    <source>
        <dbReference type="Proteomes" id="UP000242525"/>
    </source>
</evidence>